<dbReference type="Pfam" id="PF20067">
    <property type="entry name" value="SSL_N"/>
    <property type="match status" value="1"/>
</dbReference>
<dbReference type="HOGENOM" id="CLU_2579523_0_0_11"/>
<dbReference type="InterPro" id="IPR011042">
    <property type="entry name" value="6-blade_b-propeller_TolB-like"/>
</dbReference>
<feature type="non-terminal residue" evidence="1">
    <location>
        <position position="81"/>
    </location>
</feature>
<dbReference type="AlphaFoldDB" id="D5P7C6"/>
<dbReference type="Proteomes" id="UP000003653">
    <property type="component" value="Unassembled WGS sequence"/>
</dbReference>
<dbReference type="eggNOG" id="COG3386">
    <property type="taxonomic scope" value="Bacteria"/>
</dbReference>
<reference evidence="1 2" key="1">
    <citation type="submission" date="2010-04" db="EMBL/GenBank/DDBJ databases">
        <authorList>
            <person name="Muzny D."/>
            <person name="Qin X."/>
            <person name="Deng J."/>
            <person name="Jiang H."/>
            <person name="Liu Y."/>
            <person name="Qu J."/>
            <person name="Song X.-Z."/>
            <person name="Zhang L."/>
            <person name="Thornton R."/>
            <person name="Coyle M."/>
            <person name="Francisco L."/>
            <person name="Jackson L."/>
            <person name="Javaid M."/>
            <person name="Korchina V."/>
            <person name="Kovar C."/>
            <person name="Mata R."/>
            <person name="Mathew T."/>
            <person name="Ngo R."/>
            <person name="Nguyen L."/>
            <person name="Nguyen N."/>
            <person name="Okwuonu G."/>
            <person name="Ongeri F."/>
            <person name="Pham C."/>
            <person name="Simmons D."/>
            <person name="Wilczek-Boney K."/>
            <person name="Hale W."/>
            <person name="Jakkamsetti A."/>
            <person name="Pham P."/>
            <person name="Ruth R."/>
            <person name="San Lucas F."/>
            <person name="Warren J."/>
            <person name="Zhang J."/>
            <person name="Zhao Z."/>
            <person name="Zhou C."/>
            <person name="Zhu D."/>
            <person name="Lee S."/>
            <person name="Bess C."/>
            <person name="Blankenburg K."/>
            <person name="Forbes L."/>
            <person name="Fu Q."/>
            <person name="Gubbala S."/>
            <person name="Hirani K."/>
            <person name="Jayaseelan J.C."/>
            <person name="Lara F."/>
            <person name="Munidasa M."/>
            <person name="Palculict T."/>
            <person name="Patil S."/>
            <person name="Pu L.-L."/>
            <person name="Saada N."/>
            <person name="Tang L."/>
            <person name="Weissenberger G."/>
            <person name="Zhu Y."/>
            <person name="Hemphill L."/>
            <person name="Shang Y."/>
            <person name="Youmans B."/>
            <person name="Ayvaz T."/>
            <person name="Ross M."/>
            <person name="Santibanez J."/>
            <person name="Aqrawi P."/>
            <person name="Gross S."/>
            <person name="Joshi V."/>
            <person name="Fowler G."/>
            <person name="Nazareth L."/>
            <person name="Reid J."/>
            <person name="Worley K."/>
            <person name="Petrosino J."/>
            <person name="Highlander S."/>
            <person name="Gibbs R."/>
        </authorList>
    </citation>
    <scope>NUCLEOTIDE SEQUENCE [LARGE SCALE GENOMIC DNA]</scope>
    <source>
        <strain evidence="1 2">ATCC BAA-614</strain>
    </source>
</reference>
<keyword evidence="2" id="KW-1185">Reference proteome</keyword>
<comment type="caution">
    <text evidence="1">The sequence shown here is derived from an EMBL/GenBank/DDBJ whole genome shotgun (WGS) entry which is preliminary data.</text>
</comment>
<protein>
    <recommendedName>
        <fullName evidence="3">SMP-30/Gluconolactonase/LRE-like region domain-containing protein</fullName>
    </recommendedName>
</protein>
<gene>
    <name evidence="1" type="ORF">HMPREF0591_2070</name>
</gene>
<proteinExistence type="predicted"/>
<dbReference type="Gene3D" id="2.120.10.30">
    <property type="entry name" value="TolB, C-terminal domain"/>
    <property type="match status" value="1"/>
</dbReference>
<name>D5P7C6_9MYCO</name>
<evidence type="ECO:0008006" key="3">
    <source>
        <dbReference type="Google" id="ProtNLM"/>
    </source>
</evidence>
<organism evidence="1 2">
    <name type="scientific">Mycobacterium parascrofulaceum ATCC BAA-614</name>
    <dbReference type="NCBI Taxonomy" id="525368"/>
    <lineage>
        <taxon>Bacteria</taxon>
        <taxon>Bacillati</taxon>
        <taxon>Actinomycetota</taxon>
        <taxon>Actinomycetes</taxon>
        <taxon>Mycobacteriales</taxon>
        <taxon>Mycobacteriaceae</taxon>
        <taxon>Mycobacterium</taxon>
        <taxon>Mycobacterium simiae complex</taxon>
    </lineage>
</organism>
<dbReference type="EMBL" id="ADNV01000197">
    <property type="protein sequence ID" value="EFG78001.1"/>
    <property type="molecule type" value="Genomic_DNA"/>
</dbReference>
<evidence type="ECO:0000313" key="1">
    <source>
        <dbReference type="EMBL" id="EFG78001.1"/>
    </source>
</evidence>
<sequence>MSGTGDTTITVNDLHSFGRSVERPEHVVVTADGRVYASDRGSAVAELVDEHTVRHLGHAGGEPNGIALDCDGHFVIANWGL</sequence>
<dbReference type="RefSeq" id="WP_007170937.1">
    <property type="nucleotide sequence ID" value="NZ_GG770557.1"/>
</dbReference>
<evidence type="ECO:0000313" key="2">
    <source>
        <dbReference type="Proteomes" id="UP000003653"/>
    </source>
</evidence>
<accession>D5P7C6</accession>
<dbReference type="SUPFAM" id="SSF101898">
    <property type="entry name" value="NHL repeat"/>
    <property type="match status" value="1"/>
</dbReference>